<dbReference type="InterPro" id="IPR008979">
    <property type="entry name" value="Galactose-bd-like_sf"/>
</dbReference>
<dbReference type="Gene3D" id="2.60.120.260">
    <property type="entry name" value="Galactose-binding domain-like"/>
    <property type="match status" value="1"/>
</dbReference>
<dbReference type="InterPro" id="IPR003594">
    <property type="entry name" value="HATPase_dom"/>
</dbReference>
<keyword evidence="6 13" id="KW-0418">Kinase</keyword>
<keyword evidence="8" id="KW-0902">Two-component regulatory system</keyword>
<protein>
    <recommendedName>
        <fullName evidence="2">histidine kinase</fullName>
        <ecNumber evidence="2">2.7.13.3</ecNumber>
    </recommendedName>
</protein>
<feature type="transmembrane region" description="Helical" evidence="10">
    <location>
        <begin position="341"/>
        <end position="362"/>
    </location>
</feature>
<dbReference type="InterPro" id="IPR003661">
    <property type="entry name" value="HisK_dim/P_dom"/>
</dbReference>
<keyword evidence="10" id="KW-1133">Transmembrane helix</keyword>
<dbReference type="CDD" id="cd16922">
    <property type="entry name" value="HATPase_EvgS-ArcB-TorS-like"/>
    <property type="match status" value="1"/>
</dbReference>
<comment type="catalytic activity">
    <reaction evidence="1">
        <text>ATP + protein L-histidine = ADP + protein N-phospho-L-histidine.</text>
        <dbReference type="EC" id="2.7.13.3"/>
    </reaction>
</comment>
<evidence type="ECO:0000256" key="3">
    <source>
        <dbReference type="ARBA" id="ARBA00022553"/>
    </source>
</evidence>
<dbReference type="Pfam" id="PF07695">
    <property type="entry name" value="7TMR-DISM_7TM"/>
    <property type="match status" value="1"/>
</dbReference>
<feature type="modified residue" description="4-aspartylphosphate" evidence="9">
    <location>
        <position position="753"/>
    </location>
</feature>
<dbReference type="Pfam" id="PF00072">
    <property type="entry name" value="Response_reg"/>
    <property type="match status" value="1"/>
</dbReference>
<evidence type="ECO:0000256" key="1">
    <source>
        <dbReference type="ARBA" id="ARBA00000085"/>
    </source>
</evidence>
<dbReference type="InterPro" id="IPR005467">
    <property type="entry name" value="His_kinase_dom"/>
</dbReference>
<dbReference type="Pfam" id="PF00512">
    <property type="entry name" value="HisKA"/>
    <property type="match status" value="1"/>
</dbReference>
<keyword evidence="5" id="KW-0547">Nucleotide-binding</keyword>
<gene>
    <name evidence="13" type="ORF">J2Z40_002143</name>
</gene>
<organism evidence="13 14">
    <name type="scientific">Cytobacillus eiseniae</name>
    <dbReference type="NCBI Taxonomy" id="762947"/>
    <lineage>
        <taxon>Bacteria</taxon>
        <taxon>Bacillati</taxon>
        <taxon>Bacillota</taxon>
        <taxon>Bacilli</taxon>
        <taxon>Bacillales</taxon>
        <taxon>Bacillaceae</taxon>
        <taxon>Cytobacillus</taxon>
    </lineage>
</organism>
<keyword evidence="10" id="KW-0812">Transmembrane</keyword>
<evidence type="ECO:0000256" key="9">
    <source>
        <dbReference type="PROSITE-ProRule" id="PRU00169"/>
    </source>
</evidence>
<dbReference type="PRINTS" id="PR00344">
    <property type="entry name" value="BCTRLSENSOR"/>
</dbReference>
<dbReference type="CDD" id="cd00082">
    <property type="entry name" value="HisKA"/>
    <property type="match status" value="1"/>
</dbReference>
<dbReference type="Gene3D" id="3.30.565.10">
    <property type="entry name" value="Histidine kinase-like ATPase, C-terminal domain"/>
    <property type="match status" value="2"/>
</dbReference>
<keyword evidence="10" id="KW-0472">Membrane</keyword>
<feature type="transmembrane region" description="Helical" evidence="10">
    <location>
        <begin position="396"/>
        <end position="415"/>
    </location>
</feature>
<dbReference type="Gene3D" id="3.40.50.2300">
    <property type="match status" value="1"/>
</dbReference>
<evidence type="ECO:0000259" key="12">
    <source>
        <dbReference type="PROSITE" id="PS50110"/>
    </source>
</evidence>
<evidence type="ECO:0000256" key="10">
    <source>
        <dbReference type="SAM" id="Phobius"/>
    </source>
</evidence>
<dbReference type="CDD" id="cd17574">
    <property type="entry name" value="REC_OmpR"/>
    <property type="match status" value="1"/>
</dbReference>
<feature type="domain" description="Histidine kinase" evidence="11">
    <location>
        <begin position="445"/>
        <end position="663"/>
    </location>
</feature>
<feature type="domain" description="Response regulatory" evidence="12">
    <location>
        <begin position="704"/>
        <end position="820"/>
    </location>
</feature>
<dbReference type="InterPro" id="IPR036890">
    <property type="entry name" value="HATPase_C_sf"/>
</dbReference>
<dbReference type="SUPFAM" id="SSF55874">
    <property type="entry name" value="ATPase domain of HSP90 chaperone/DNA topoisomerase II/histidine kinase"/>
    <property type="match status" value="2"/>
</dbReference>
<feature type="transmembrane region" description="Helical" evidence="10">
    <location>
        <begin position="12"/>
        <end position="31"/>
    </location>
</feature>
<feature type="transmembrane region" description="Helical" evidence="10">
    <location>
        <begin position="249"/>
        <end position="266"/>
    </location>
</feature>
<reference evidence="13 14" key="1">
    <citation type="submission" date="2021-03" db="EMBL/GenBank/DDBJ databases">
        <title>Genomic Encyclopedia of Type Strains, Phase IV (KMG-IV): sequencing the most valuable type-strain genomes for metagenomic binning, comparative biology and taxonomic classification.</title>
        <authorList>
            <person name="Goeker M."/>
        </authorList>
    </citation>
    <scope>NUCLEOTIDE SEQUENCE [LARGE SCALE GENOMIC DNA]</scope>
    <source>
        <strain evidence="13 14">DSM 26675</strain>
    </source>
</reference>
<dbReference type="SMART" id="SM00388">
    <property type="entry name" value="HisKA"/>
    <property type="match status" value="1"/>
</dbReference>
<proteinExistence type="predicted"/>
<dbReference type="Proteomes" id="UP001519293">
    <property type="component" value="Unassembled WGS sequence"/>
</dbReference>
<dbReference type="PANTHER" id="PTHR43547">
    <property type="entry name" value="TWO-COMPONENT HISTIDINE KINASE"/>
    <property type="match status" value="1"/>
</dbReference>
<dbReference type="EC" id="2.7.13.3" evidence="2"/>
<dbReference type="PROSITE" id="PS50110">
    <property type="entry name" value="RESPONSE_REGULATORY"/>
    <property type="match status" value="1"/>
</dbReference>
<evidence type="ECO:0000256" key="7">
    <source>
        <dbReference type="ARBA" id="ARBA00022840"/>
    </source>
</evidence>
<sequence>MIKHKKTRNWAFIIIVFFIAITAIRMLWMNFLTTFDYSQNTIAKQGVLDLRGWAFSSTQTLPLNGEWEFFPSAFISPEEFEEDRELSKYEKVNLSIPGTWDKVFVNKEKDSFRFGTYRLRILLDPGHTQLFGLRVNEIRSASYVYVNGQLTAGVGQPSTEFDKYQAQNIPYSVKVQPNDNEIDLIIHVSNHTYGGKGGVTKPIRFGTLDAIHLRTTLSIGLQLLLVVVLLVHGLYALLLFFLGGKNKGLLYFFLLISFAILSVLVSDDKLLSVWLKLPHEWSMKSIYFSYIGVSLFIPFTIKYMFPVSVNPRILRWFAYYCGIFTLLILLVPYSYNEKMARIMLLTVLLLFVAISVTIFSRALKNTADLIFLLISSLSIGINVMWVTIFNRAGLEWIHYPFDLIISVLSFSAFWFRRFFWATAETKQLAKRLQIENDKKDEFLINASHELRNPLHGITNMTQSILDDPVNLTSHEHRNRLDILMKVSKHMSFLLDDLLDITRLKEKTVQLQLTKTSVQSIVIGVADMVRYMLDGKPIRLEVKIPDSFPAVQADENRLIQILYNLIHNAVKYTDEGSVIIHGDHNHEMARIHVEDTGIGMEEEALQGIFQPYEQADNNASRASAGFGLGLSICKQLVELHGGTLTVNSAMGKGSVFTFTLPLFKNQHKEKDDFPITYVPIEKMPGAIERLESLPKANISSKVKPSILVADDDSVNLRVLHHLLEVENYEITAVTNAEQALEQLKLKRFDLVILDVMMPRMSGYELTRLIRERFTISELPVLLLTARGRSEDILAGFQSGANDYVKKPIDARELKARVHALTDLKLSIEEQLRMEGAWLQSQIQPHFIYNTLNSIVALGVMDIPKMQALFEEFSNYLRLSFDFKNSEPVVSIEHELSLVQSYLYIEKERFGDRLMVQWEAESYTNFELPPLSIQPLVENAINHGILQRRRGGTVNIRIQQHANHIEISIIDDGIGMTKEELEQLFMKINGTVKKKGIGIRNIDRRLKQLYGRGLTIQSIPEQGTTVSFQIPLENK</sequence>
<dbReference type="InterPro" id="IPR011623">
    <property type="entry name" value="7TMR_DISM_rcpt_extracell_dom1"/>
</dbReference>
<evidence type="ECO:0000313" key="13">
    <source>
        <dbReference type="EMBL" id="MBP2241580.1"/>
    </source>
</evidence>
<evidence type="ECO:0000256" key="2">
    <source>
        <dbReference type="ARBA" id="ARBA00012438"/>
    </source>
</evidence>
<dbReference type="InterPro" id="IPR001789">
    <property type="entry name" value="Sig_transdc_resp-reg_receiver"/>
</dbReference>
<dbReference type="Pfam" id="PF06580">
    <property type="entry name" value="His_kinase"/>
    <property type="match status" value="1"/>
</dbReference>
<evidence type="ECO:0000259" key="11">
    <source>
        <dbReference type="PROSITE" id="PS50109"/>
    </source>
</evidence>
<comment type="caution">
    <text evidence="13">The sequence shown here is derived from an EMBL/GenBank/DDBJ whole genome shotgun (WGS) entry which is preliminary data.</text>
</comment>
<evidence type="ECO:0000256" key="5">
    <source>
        <dbReference type="ARBA" id="ARBA00022741"/>
    </source>
</evidence>
<keyword evidence="4" id="KW-0808">Transferase</keyword>
<dbReference type="InterPro" id="IPR036097">
    <property type="entry name" value="HisK_dim/P_sf"/>
</dbReference>
<dbReference type="PROSITE" id="PS50109">
    <property type="entry name" value="HIS_KIN"/>
    <property type="match status" value="2"/>
</dbReference>
<feature type="domain" description="Histidine kinase" evidence="11">
    <location>
        <begin position="931"/>
        <end position="1032"/>
    </location>
</feature>
<name>A0ABS4RFA2_9BACI</name>
<dbReference type="SMART" id="SM00387">
    <property type="entry name" value="HATPase_c"/>
    <property type="match status" value="2"/>
</dbReference>
<dbReference type="RefSeq" id="WP_066399922.1">
    <property type="nucleotide sequence ID" value="NZ_JAGIKZ010000010.1"/>
</dbReference>
<keyword evidence="7" id="KW-0067">ATP-binding</keyword>
<dbReference type="InterPro" id="IPR004358">
    <property type="entry name" value="Sig_transdc_His_kin-like_C"/>
</dbReference>
<dbReference type="SUPFAM" id="SSF49785">
    <property type="entry name" value="Galactose-binding domain-like"/>
    <property type="match status" value="1"/>
</dbReference>
<dbReference type="GO" id="GO:0016301">
    <property type="term" value="F:kinase activity"/>
    <property type="evidence" value="ECO:0007669"/>
    <property type="project" value="UniProtKB-KW"/>
</dbReference>
<evidence type="ECO:0000313" key="14">
    <source>
        <dbReference type="Proteomes" id="UP001519293"/>
    </source>
</evidence>
<evidence type="ECO:0000256" key="6">
    <source>
        <dbReference type="ARBA" id="ARBA00022777"/>
    </source>
</evidence>
<dbReference type="SUPFAM" id="SSF52172">
    <property type="entry name" value="CheY-like"/>
    <property type="match status" value="1"/>
</dbReference>
<feature type="transmembrane region" description="Helical" evidence="10">
    <location>
        <begin position="286"/>
        <end position="305"/>
    </location>
</feature>
<feature type="transmembrane region" description="Helical" evidence="10">
    <location>
        <begin position="317"/>
        <end position="335"/>
    </location>
</feature>
<accession>A0ABS4RFA2</accession>
<keyword evidence="14" id="KW-1185">Reference proteome</keyword>
<dbReference type="EMBL" id="JAGIKZ010000010">
    <property type="protein sequence ID" value="MBP2241580.1"/>
    <property type="molecule type" value="Genomic_DNA"/>
</dbReference>
<dbReference type="InterPro" id="IPR010559">
    <property type="entry name" value="Sig_transdc_His_kin_internal"/>
</dbReference>
<dbReference type="Pfam" id="PF02518">
    <property type="entry name" value="HATPase_c"/>
    <property type="match status" value="2"/>
</dbReference>
<feature type="transmembrane region" description="Helical" evidence="10">
    <location>
        <begin position="369"/>
        <end position="390"/>
    </location>
</feature>
<dbReference type="SUPFAM" id="SSF47384">
    <property type="entry name" value="Homodimeric domain of signal transducing histidine kinase"/>
    <property type="match status" value="1"/>
</dbReference>
<evidence type="ECO:0000256" key="8">
    <source>
        <dbReference type="ARBA" id="ARBA00023012"/>
    </source>
</evidence>
<evidence type="ECO:0000256" key="4">
    <source>
        <dbReference type="ARBA" id="ARBA00022679"/>
    </source>
</evidence>
<dbReference type="SMART" id="SM00448">
    <property type="entry name" value="REC"/>
    <property type="match status" value="1"/>
</dbReference>
<feature type="transmembrane region" description="Helical" evidence="10">
    <location>
        <begin position="219"/>
        <end position="242"/>
    </location>
</feature>
<dbReference type="Gene3D" id="1.10.287.130">
    <property type="match status" value="1"/>
</dbReference>
<dbReference type="PANTHER" id="PTHR43547:SF2">
    <property type="entry name" value="HYBRID SIGNAL TRANSDUCTION HISTIDINE KINASE C"/>
    <property type="match status" value="1"/>
</dbReference>
<keyword evidence="3 9" id="KW-0597">Phosphoprotein</keyword>
<dbReference type="InterPro" id="IPR011006">
    <property type="entry name" value="CheY-like_superfamily"/>
</dbReference>